<accession>A9KS24</accession>
<sequence>MDNNVVGNVNFKFAARFSKLIGRNLISNPIVAVSELVKNSYDADADNITVEFKNLVTGVSQLIVKDDGDGMSLDDIQNKWMIVGTDNKIHNPNTKSGRRKLGEKGIGRFSVERLSRKLKITTTEFGKDFALVFEIDWDKDEAEADEFGIVNHPVYKIPFERNIKGTEIIMEELRDEWTEDSLVDLRKELNLIRPININSVSYEKYKFPGDKVKINLYAPDFIKSVNKVDANFMSYRQAHLYGKINKDGSAIIRVSIKSNISMSGQVNEQTYTYKNEELDNSCGPVVYEAFVFLKDKRLYRSLDIDRKYMDDFLKSYSGVKIYRDGFRILPFGNVDNDWLELNAQRTKSPEHRMSTQNIIGIVYITRDENPGLQDVLSRENMYETKEFDALKTFVNLSFEKYTSLQLNARKKKEKKIREEGKKTLSNVRKSVNDFSKQVDDLKVSVKQVNVNVDTVEAVNQVQQKLTSILQAAESSLENFKKAFSYYKFQDDFKTREMQIYRNIATLGISAAMFGHEALHQTLDAKAICGDIKADYSEIINSTNQLKEYFNDLEKDIGLVNEKADFFRSYLKREKQDRVRYVNIKEIVETIINQHKKAFEAIEVLPQLNVKISDDNIYTWGYEGDFETIFTNLVTNSYKALKKEKNEKIFYINLEFENNAYIITSVNNGKVIEKENRIKIFQPLFSSYSDGTGLGLTIVQDTVLNYSGTIELCKDYPLTKFKIVIPRQLETKEDVDDVN</sequence>
<feature type="domain" description="Histidine kinase" evidence="9">
    <location>
        <begin position="526"/>
        <end position="728"/>
    </location>
</feature>
<evidence type="ECO:0000256" key="8">
    <source>
        <dbReference type="ARBA" id="ARBA00023012"/>
    </source>
</evidence>
<evidence type="ECO:0000256" key="2">
    <source>
        <dbReference type="ARBA" id="ARBA00012438"/>
    </source>
</evidence>
<dbReference type="InterPro" id="IPR003594">
    <property type="entry name" value="HATPase_dom"/>
</dbReference>
<evidence type="ECO:0000256" key="4">
    <source>
        <dbReference type="ARBA" id="ARBA00022679"/>
    </source>
</evidence>
<dbReference type="KEGG" id="cpy:Cphy_0268"/>
<evidence type="ECO:0000313" key="10">
    <source>
        <dbReference type="EMBL" id="ABX40655.1"/>
    </source>
</evidence>
<dbReference type="eggNOG" id="COG4191">
    <property type="taxonomic scope" value="Bacteria"/>
</dbReference>
<gene>
    <name evidence="10" type="ordered locus">Cphy_0268</name>
</gene>
<dbReference type="Proteomes" id="UP000000370">
    <property type="component" value="Chromosome"/>
</dbReference>
<comment type="catalytic activity">
    <reaction evidence="1">
        <text>ATP + protein L-histidine = ADP + protein N-phospho-L-histidine.</text>
        <dbReference type="EC" id="2.7.13.3"/>
    </reaction>
</comment>
<reference evidence="11" key="1">
    <citation type="submission" date="2007-11" db="EMBL/GenBank/DDBJ databases">
        <title>Complete genome sequence of Clostridium phytofermentans ISDg.</title>
        <authorList>
            <person name="Leschine S.B."/>
            <person name="Warnick T.A."/>
            <person name="Blanchard J.L."/>
            <person name="Schnell D.J."/>
            <person name="Petit E.L."/>
            <person name="LaTouf W.G."/>
            <person name="Copeland A."/>
            <person name="Lucas S."/>
            <person name="Lapidus A."/>
            <person name="Barry K."/>
            <person name="Glavina del Rio T."/>
            <person name="Dalin E."/>
            <person name="Tice H."/>
            <person name="Pitluck S."/>
            <person name="Kiss H."/>
            <person name="Brettin T."/>
            <person name="Bruce D."/>
            <person name="Detter J.C."/>
            <person name="Han C."/>
            <person name="Kuske C."/>
            <person name="Schmutz J."/>
            <person name="Larimer F."/>
            <person name="Land M."/>
            <person name="Hauser L."/>
            <person name="Kyrpides N."/>
            <person name="Kim E.A."/>
            <person name="Richardson P."/>
        </authorList>
    </citation>
    <scope>NUCLEOTIDE SEQUENCE [LARGE SCALE GENOMIC DNA]</scope>
    <source>
        <strain evidence="11">ATCC 700394 / DSM 18823 / ISDg</strain>
    </source>
</reference>
<dbReference type="STRING" id="357809.Cphy_0268"/>
<dbReference type="InterPro" id="IPR004358">
    <property type="entry name" value="Sig_transdc_His_kin-like_C"/>
</dbReference>
<organism evidence="10 11">
    <name type="scientific">Lachnoclostridium phytofermentans (strain ATCC 700394 / DSM 18823 / ISDg)</name>
    <name type="common">Clostridium phytofermentans</name>
    <dbReference type="NCBI Taxonomy" id="357809"/>
    <lineage>
        <taxon>Bacteria</taxon>
        <taxon>Bacillati</taxon>
        <taxon>Bacillota</taxon>
        <taxon>Clostridia</taxon>
        <taxon>Lachnospirales</taxon>
        <taxon>Lachnospiraceae</taxon>
    </lineage>
</organism>
<dbReference type="HOGENOM" id="CLU_012281_1_0_9"/>
<dbReference type="EMBL" id="CP000885">
    <property type="protein sequence ID" value="ABX40655.1"/>
    <property type="molecule type" value="Genomic_DNA"/>
</dbReference>
<dbReference type="PRINTS" id="PR00344">
    <property type="entry name" value="BCTRLSENSOR"/>
</dbReference>
<name>A9KS24_LACP7</name>
<keyword evidence="4" id="KW-0808">Transferase</keyword>
<evidence type="ECO:0000256" key="7">
    <source>
        <dbReference type="ARBA" id="ARBA00022840"/>
    </source>
</evidence>
<keyword evidence="6 10" id="KW-0418">Kinase</keyword>
<protein>
    <recommendedName>
        <fullName evidence="2">histidine kinase</fullName>
        <ecNumber evidence="2">2.7.13.3</ecNumber>
    </recommendedName>
</protein>
<dbReference type="Pfam" id="PF02518">
    <property type="entry name" value="HATPase_c"/>
    <property type="match status" value="1"/>
</dbReference>
<dbReference type="PROSITE" id="PS50109">
    <property type="entry name" value="HIS_KIN"/>
    <property type="match status" value="1"/>
</dbReference>
<evidence type="ECO:0000313" key="11">
    <source>
        <dbReference type="Proteomes" id="UP000000370"/>
    </source>
</evidence>
<proteinExistence type="predicted"/>
<keyword evidence="11" id="KW-1185">Reference proteome</keyword>
<dbReference type="PANTHER" id="PTHR43065">
    <property type="entry name" value="SENSOR HISTIDINE KINASE"/>
    <property type="match status" value="1"/>
</dbReference>
<dbReference type="GO" id="GO:0005524">
    <property type="term" value="F:ATP binding"/>
    <property type="evidence" value="ECO:0007669"/>
    <property type="project" value="UniProtKB-KW"/>
</dbReference>
<dbReference type="PANTHER" id="PTHR43065:SF10">
    <property type="entry name" value="PEROXIDE STRESS-ACTIVATED HISTIDINE KINASE MAK3"/>
    <property type="match status" value="1"/>
</dbReference>
<evidence type="ECO:0000256" key="3">
    <source>
        <dbReference type="ARBA" id="ARBA00022553"/>
    </source>
</evidence>
<evidence type="ECO:0000256" key="1">
    <source>
        <dbReference type="ARBA" id="ARBA00000085"/>
    </source>
</evidence>
<evidence type="ECO:0000256" key="6">
    <source>
        <dbReference type="ARBA" id="ARBA00022777"/>
    </source>
</evidence>
<dbReference type="GO" id="GO:0004673">
    <property type="term" value="F:protein histidine kinase activity"/>
    <property type="evidence" value="ECO:0007669"/>
    <property type="project" value="UniProtKB-EC"/>
</dbReference>
<dbReference type="Gene3D" id="3.30.565.10">
    <property type="entry name" value="Histidine kinase-like ATPase, C-terminal domain"/>
    <property type="match status" value="2"/>
</dbReference>
<dbReference type="AlphaFoldDB" id="A9KS24"/>
<dbReference type="SUPFAM" id="SSF55874">
    <property type="entry name" value="ATPase domain of HSP90 chaperone/DNA topoisomerase II/histidine kinase"/>
    <property type="match status" value="2"/>
</dbReference>
<dbReference type="GO" id="GO:0000160">
    <property type="term" value="P:phosphorelay signal transduction system"/>
    <property type="evidence" value="ECO:0007669"/>
    <property type="project" value="UniProtKB-KW"/>
</dbReference>
<dbReference type="Pfam" id="PF13589">
    <property type="entry name" value="HATPase_c_3"/>
    <property type="match status" value="1"/>
</dbReference>
<keyword evidence="8" id="KW-0902">Two-component regulatory system</keyword>
<evidence type="ECO:0000256" key="5">
    <source>
        <dbReference type="ARBA" id="ARBA00022741"/>
    </source>
</evidence>
<dbReference type="EC" id="2.7.13.3" evidence="2"/>
<dbReference type="RefSeq" id="WP_012198298.1">
    <property type="nucleotide sequence ID" value="NC_010001.1"/>
</dbReference>
<keyword evidence="3" id="KW-0597">Phosphoprotein</keyword>
<keyword evidence="5" id="KW-0547">Nucleotide-binding</keyword>
<dbReference type="InterPro" id="IPR005467">
    <property type="entry name" value="His_kinase_dom"/>
</dbReference>
<dbReference type="SMART" id="SM00387">
    <property type="entry name" value="HATPase_c"/>
    <property type="match status" value="2"/>
</dbReference>
<keyword evidence="7" id="KW-0067">ATP-binding</keyword>
<evidence type="ECO:0000259" key="9">
    <source>
        <dbReference type="PROSITE" id="PS50109"/>
    </source>
</evidence>
<dbReference type="InterPro" id="IPR036890">
    <property type="entry name" value="HATPase_C_sf"/>
</dbReference>